<feature type="region of interest" description="Disordered" evidence="1">
    <location>
        <begin position="51"/>
        <end position="90"/>
    </location>
</feature>
<evidence type="ECO:0000256" key="1">
    <source>
        <dbReference type="SAM" id="MobiDB-lite"/>
    </source>
</evidence>
<accession>A0A5B7IIF5</accession>
<proteinExistence type="predicted"/>
<evidence type="ECO:0000313" key="3">
    <source>
        <dbReference type="Proteomes" id="UP000324222"/>
    </source>
</evidence>
<reference evidence="2 3" key="1">
    <citation type="submission" date="2019-05" db="EMBL/GenBank/DDBJ databases">
        <title>Another draft genome of Portunus trituberculatus and its Hox gene families provides insights of decapod evolution.</title>
        <authorList>
            <person name="Jeong J.-H."/>
            <person name="Song I."/>
            <person name="Kim S."/>
            <person name="Choi T."/>
            <person name="Kim D."/>
            <person name="Ryu S."/>
            <person name="Kim W."/>
        </authorList>
    </citation>
    <scope>NUCLEOTIDE SEQUENCE [LARGE SCALE GENOMIC DNA]</scope>
    <source>
        <tissue evidence="2">Muscle</tissue>
    </source>
</reference>
<dbReference type="AlphaFoldDB" id="A0A5B7IIF5"/>
<feature type="region of interest" description="Disordered" evidence="1">
    <location>
        <begin position="1"/>
        <end position="37"/>
    </location>
</feature>
<dbReference type="Proteomes" id="UP000324222">
    <property type="component" value="Unassembled WGS sequence"/>
</dbReference>
<evidence type="ECO:0000313" key="2">
    <source>
        <dbReference type="EMBL" id="MPC80324.1"/>
    </source>
</evidence>
<dbReference type="EMBL" id="VSRR010053702">
    <property type="protein sequence ID" value="MPC80324.1"/>
    <property type="molecule type" value="Genomic_DNA"/>
</dbReference>
<organism evidence="2 3">
    <name type="scientific">Portunus trituberculatus</name>
    <name type="common">Swimming crab</name>
    <name type="synonym">Neptunus trituberculatus</name>
    <dbReference type="NCBI Taxonomy" id="210409"/>
    <lineage>
        <taxon>Eukaryota</taxon>
        <taxon>Metazoa</taxon>
        <taxon>Ecdysozoa</taxon>
        <taxon>Arthropoda</taxon>
        <taxon>Crustacea</taxon>
        <taxon>Multicrustacea</taxon>
        <taxon>Malacostraca</taxon>
        <taxon>Eumalacostraca</taxon>
        <taxon>Eucarida</taxon>
        <taxon>Decapoda</taxon>
        <taxon>Pleocyemata</taxon>
        <taxon>Brachyura</taxon>
        <taxon>Eubrachyura</taxon>
        <taxon>Portunoidea</taxon>
        <taxon>Portunidae</taxon>
        <taxon>Portuninae</taxon>
        <taxon>Portunus</taxon>
    </lineage>
</organism>
<keyword evidence="3" id="KW-1185">Reference proteome</keyword>
<name>A0A5B7IIF5_PORTR</name>
<protein>
    <submittedName>
        <fullName evidence="2">Uncharacterized protein</fullName>
    </submittedName>
</protein>
<comment type="caution">
    <text evidence="2">The sequence shown here is derived from an EMBL/GenBank/DDBJ whole genome shotgun (WGS) entry which is preliminary data.</text>
</comment>
<gene>
    <name evidence="2" type="ORF">E2C01_074902</name>
</gene>
<sequence>MRHQKHRPSCKLQTDTSRRKQQPRRKTEETPTWPTADPEKYILSEAFTCNQSATGQRRAPGTPQALPRHPRYEATPSNHGRGSLATEDGSDVIPSSVWPSVWCEEPQPPCFQLALHPISQHLTEFRFMHSEGHMVRSNHSLSIVKKSIGNLAQHGCVGRVEGPCLGLPSPASVWETVAVLGGLRHLKGMVA</sequence>